<dbReference type="Proteomes" id="UP001153069">
    <property type="component" value="Unassembled WGS sequence"/>
</dbReference>
<sequence>MCSSLRRIWNWNSRGVFQIYKFCLSPRVARPDYACPQGPTRAHNQVTSEYVAFSKARGRVVHVQCTATTMFTLMYISQVVRFIPGNTTLHFGGLPRQLPKQDAGQQFRPL</sequence>
<organism evidence="1 2">
    <name type="scientific">Seminavis robusta</name>
    <dbReference type="NCBI Taxonomy" id="568900"/>
    <lineage>
        <taxon>Eukaryota</taxon>
        <taxon>Sar</taxon>
        <taxon>Stramenopiles</taxon>
        <taxon>Ochrophyta</taxon>
        <taxon>Bacillariophyta</taxon>
        <taxon>Bacillariophyceae</taxon>
        <taxon>Bacillariophycidae</taxon>
        <taxon>Naviculales</taxon>
        <taxon>Naviculaceae</taxon>
        <taxon>Seminavis</taxon>
    </lineage>
</organism>
<dbReference type="EMBL" id="CAICTM010002401">
    <property type="protein sequence ID" value="CAB9529108.1"/>
    <property type="molecule type" value="Genomic_DNA"/>
</dbReference>
<evidence type="ECO:0000313" key="1">
    <source>
        <dbReference type="EMBL" id="CAB9529108.1"/>
    </source>
</evidence>
<name>A0A9N8HZW4_9STRA</name>
<comment type="caution">
    <text evidence="1">The sequence shown here is derived from an EMBL/GenBank/DDBJ whole genome shotgun (WGS) entry which is preliminary data.</text>
</comment>
<evidence type="ECO:0000313" key="2">
    <source>
        <dbReference type="Proteomes" id="UP001153069"/>
    </source>
</evidence>
<keyword evidence="2" id="KW-1185">Reference proteome</keyword>
<reference evidence="1" key="1">
    <citation type="submission" date="2020-06" db="EMBL/GenBank/DDBJ databases">
        <authorList>
            <consortium name="Plant Systems Biology data submission"/>
        </authorList>
    </citation>
    <scope>NUCLEOTIDE SEQUENCE</scope>
    <source>
        <strain evidence="1">D6</strain>
    </source>
</reference>
<dbReference type="AlphaFoldDB" id="A0A9N8HZW4"/>
<gene>
    <name evidence="1" type="ORF">SEMRO_2403_G326371.1</name>
</gene>
<accession>A0A9N8HZW4</accession>
<proteinExistence type="predicted"/>
<protein>
    <submittedName>
        <fullName evidence="1">Uncharacterized protein</fullName>
    </submittedName>
</protein>